<evidence type="ECO:0000259" key="4">
    <source>
        <dbReference type="Pfam" id="PF22384"/>
    </source>
</evidence>
<evidence type="ECO:0000313" key="6">
    <source>
        <dbReference type="Proteomes" id="UP001600039"/>
    </source>
</evidence>
<comment type="similarity">
    <text evidence="2">Belongs to the bacterial solute-binding protein SsuA/TauA family.</text>
</comment>
<dbReference type="PANTHER" id="PTHR30024:SF47">
    <property type="entry name" value="TAURINE-BINDING PERIPLASMIC PROTEIN"/>
    <property type="match status" value="1"/>
</dbReference>
<sequence length="288" mass="32558">MKTIKIAGVPEHFNLPWHLAIENGDFEKENIDLQWTDVPEGTGKMCQMLRDGETDIAVILTEGIVKDIVAGNPSKIVQLYVESPLIWGIHVAANSNYKTVADLENTKVAISRLGSGSQLMAYVNADHQSRLHSGWKTDTLQFEIVNTIDGAVEALTNGTADYFMWERFMTKPLVDKGIFRRIADCPTPWPCFVIAVREEVLENNPVLISKIMAIINQTTEDFKEIPSIDKTLASNYHQKIEDIQEWLSLTKWSQKPLSAKMLNKVQNQLFQLKIIDKKGTFEDIVKTV</sequence>
<proteinExistence type="inferred from homology"/>
<dbReference type="InterPro" id="IPR054364">
    <property type="entry name" value="Ca3427-like_PBP2"/>
</dbReference>
<name>A0ABW6HNC2_9FLAO</name>
<dbReference type="EMBL" id="JBHZQA010000006">
    <property type="protein sequence ID" value="MFE3848526.1"/>
    <property type="molecule type" value="Genomic_DNA"/>
</dbReference>
<keyword evidence="6" id="KW-1185">Reference proteome</keyword>
<evidence type="ECO:0000313" key="5">
    <source>
        <dbReference type="EMBL" id="MFE3848526.1"/>
    </source>
</evidence>
<feature type="domain" description="Ca3427-like PBP 2" evidence="4">
    <location>
        <begin position="87"/>
        <end position="183"/>
    </location>
</feature>
<accession>A0ABW6HNC2</accession>
<protein>
    <submittedName>
        <fullName evidence="5">Substrate-binding domain-containing protein</fullName>
    </submittedName>
</protein>
<gene>
    <name evidence="5" type="ORF">ACFX5D_11180</name>
</gene>
<dbReference type="Pfam" id="PF22384">
    <property type="entry name" value="PBP2_Ca3427_like"/>
    <property type="match status" value="1"/>
</dbReference>
<comment type="subcellular location">
    <subcellularLocation>
        <location evidence="1">Periplasm</location>
    </subcellularLocation>
</comment>
<dbReference type="CDD" id="cd13637">
    <property type="entry name" value="PBP2_Ca3427_like"/>
    <property type="match status" value="1"/>
</dbReference>
<organism evidence="5 6">
    <name type="scientific">Flavobacterium fructosi</name>
    <dbReference type="NCBI Taxonomy" id="3230416"/>
    <lineage>
        <taxon>Bacteria</taxon>
        <taxon>Pseudomonadati</taxon>
        <taxon>Bacteroidota</taxon>
        <taxon>Flavobacteriia</taxon>
        <taxon>Flavobacteriales</taxon>
        <taxon>Flavobacteriaceae</taxon>
        <taxon>Flavobacterium</taxon>
    </lineage>
</organism>
<dbReference type="Gene3D" id="3.40.190.10">
    <property type="entry name" value="Periplasmic binding protein-like II"/>
    <property type="match status" value="2"/>
</dbReference>
<keyword evidence="3" id="KW-0732">Signal</keyword>
<dbReference type="SUPFAM" id="SSF53850">
    <property type="entry name" value="Periplasmic binding protein-like II"/>
    <property type="match status" value="1"/>
</dbReference>
<evidence type="ECO:0000256" key="2">
    <source>
        <dbReference type="ARBA" id="ARBA00010742"/>
    </source>
</evidence>
<dbReference type="Proteomes" id="UP001600039">
    <property type="component" value="Unassembled WGS sequence"/>
</dbReference>
<evidence type="ECO:0000256" key="1">
    <source>
        <dbReference type="ARBA" id="ARBA00004418"/>
    </source>
</evidence>
<dbReference type="PANTHER" id="PTHR30024">
    <property type="entry name" value="ALIPHATIC SULFONATES-BINDING PROTEIN-RELATED"/>
    <property type="match status" value="1"/>
</dbReference>
<dbReference type="RefSeq" id="WP_379858275.1">
    <property type="nucleotide sequence ID" value="NZ_JBHZQA010000006.1"/>
</dbReference>
<comment type="caution">
    <text evidence="5">The sequence shown here is derived from an EMBL/GenBank/DDBJ whole genome shotgun (WGS) entry which is preliminary data.</text>
</comment>
<evidence type="ECO:0000256" key="3">
    <source>
        <dbReference type="ARBA" id="ARBA00022729"/>
    </source>
</evidence>
<reference evidence="5 6" key="1">
    <citation type="submission" date="2024-06" db="EMBL/GenBank/DDBJ databases">
        <title>Flavobacterium spp. isolated from glacier.</title>
        <authorList>
            <person name="Han D."/>
        </authorList>
    </citation>
    <scope>NUCLEOTIDE SEQUENCE [LARGE SCALE GENOMIC DNA]</scope>
    <source>
        <strain evidence="5 6">LB3P45</strain>
    </source>
</reference>